<feature type="transmembrane region" description="Helical" evidence="1">
    <location>
        <begin position="85"/>
        <end position="104"/>
    </location>
</feature>
<accession>X1AE18</accession>
<dbReference type="AlphaFoldDB" id="X1AE18"/>
<keyword evidence="1" id="KW-1133">Transmembrane helix</keyword>
<dbReference type="EMBL" id="BART01000891">
    <property type="protein sequence ID" value="GAG58291.1"/>
    <property type="molecule type" value="Genomic_DNA"/>
</dbReference>
<evidence type="ECO:0000313" key="2">
    <source>
        <dbReference type="EMBL" id="GAG58291.1"/>
    </source>
</evidence>
<comment type="caution">
    <text evidence="2">The sequence shown here is derived from an EMBL/GenBank/DDBJ whole genome shotgun (WGS) entry which is preliminary data.</text>
</comment>
<keyword evidence="1" id="KW-0472">Membrane</keyword>
<protein>
    <submittedName>
        <fullName evidence="2">Uncharacterized protein</fullName>
    </submittedName>
</protein>
<feature type="transmembrane region" description="Helical" evidence="1">
    <location>
        <begin position="110"/>
        <end position="126"/>
    </location>
</feature>
<organism evidence="2">
    <name type="scientific">marine sediment metagenome</name>
    <dbReference type="NCBI Taxonomy" id="412755"/>
    <lineage>
        <taxon>unclassified sequences</taxon>
        <taxon>metagenomes</taxon>
        <taxon>ecological metagenomes</taxon>
    </lineage>
</organism>
<name>X1AE18_9ZZZZ</name>
<reference evidence="2" key="1">
    <citation type="journal article" date="2014" name="Front. Microbiol.">
        <title>High frequency of phylogenetically diverse reductive dehalogenase-homologous genes in deep subseafloor sedimentary metagenomes.</title>
        <authorList>
            <person name="Kawai M."/>
            <person name="Futagami T."/>
            <person name="Toyoda A."/>
            <person name="Takaki Y."/>
            <person name="Nishi S."/>
            <person name="Hori S."/>
            <person name="Arai W."/>
            <person name="Tsubouchi T."/>
            <person name="Morono Y."/>
            <person name="Uchiyama I."/>
            <person name="Ito T."/>
            <person name="Fujiyama A."/>
            <person name="Inagaki F."/>
            <person name="Takami H."/>
        </authorList>
    </citation>
    <scope>NUCLEOTIDE SEQUENCE</scope>
    <source>
        <strain evidence="2">Expedition CK06-06</strain>
    </source>
</reference>
<sequence length="134" mass="15208">MKSKTLNIASALLIIIGVWAIFEGVWALFLSAGYLDTWMKMYGATIPHTDFMIHMNQFYGLEKLIAGLFFCVISLIPYRKAEKWAWYAILVIGGIHMLGMLILWTPHAPFSVIFVILWIVGLVLPYKQILGKSS</sequence>
<evidence type="ECO:0000256" key="1">
    <source>
        <dbReference type="SAM" id="Phobius"/>
    </source>
</evidence>
<feature type="transmembrane region" description="Helical" evidence="1">
    <location>
        <begin position="12"/>
        <end position="35"/>
    </location>
</feature>
<feature type="transmembrane region" description="Helical" evidence="1">
    <location>
        <begin position="58"/>
        <end position="78"/>
    </location>
</feature>
<gene>
    <name evidence="2" type="ORF">S01H4_03580</name>
</gene>
<proteinExistence type="predicted"/>
<keyword evidence="1" id="KW-0812">Transmembrane</keyword>